<name>R7TJJ3_CAPTE</name>
<organism evidence="2">
    <name type="scientific">Capitella teleta</name>
    <name type="common">Polychaete worm</name>
    <dbReference type="NCBI Taxonomy" id="283909"/>
    <lineage>
        <taxon>Eukaryota</taxon>
        <taxon>Metazoa</taxon>
        <taxon>Spiralia</taxon>
        <taxon>Lophotrochozoa</taxon>
        <taxon>Annelida</taxon>
        <taxon>Polychaeta</taxon>
        <taxon>Sedentaria</taxon>
        <taxon>Scolecida</taxon>
        <taxon>Capitellidae</taxon>
        <taxon>Capitella</taxon>
    </lineage>
</organism>
<dbReference type="EMBL" id="AMQN01029520">
    <property type="status" value="NOT_ANNOTATED_CDS"/>
    <property type="molecule type" value="Genomic_DNA"/>
</dbReference>
<protein>
    <submittedName>
        <fullName evidence="2 3">Uncharacterized protein</fullName>
    </submittedName>
</protein>
<evidence type="ECO:0000256" key="1">
    <source>
        <dbReference type="SAM" id="MobiDB-lite"/>
    </source>
</evidence>
<accession>R7TJJ3</accession>
<dbReference type="AlphaFoldDB" id="R7TJJ3"/>
<reference evidence="4" key="1">
    <citation type="submission" date="2012-12" db="EMBL/GenBank/DDBJ databases">
        <authorList>
            <person name="Hellsten U."/>
            <person name="Grimwood J."/>
            <person name="Chapman J.A."/>
            <person name="Shapiro H."/>
            <person name="Aerts A."/>
            <person name="Otillar R.P."/>
            <person name="Terry A.Y."/>
            <person name="Boore J.L."/>
            <person name="Simakov O."/>
            <person name="Marletaz F."/>
            <person name="Cho S.-J."/>
            <person name="Edsinger-Gonzales E."/>
            <person name="Havlak P."/>
            <person name="Kuo D.-H."/>
            <person name="Larsson T."/>
            <person name="Lv J."/>
            <person name="Arendt D."/>
            <person name="Savage R."/>
            <person name="Osoegawa K."/>
            <person name="de Jong P."/>
            <person name="Lindberg D.R."/>
            <person name="Seaver E.C."/>
            <person name="Weisblat D.A."/>
            <person name="Putnam N.H."/>
            <person name="Grigoriev I.V."/>
            <person name="Rokhsar D.S."/>
        </authorList>
    </citation>
    <scope>NUCLEOTIDE SEQUENCE</scope>
    <source>
        <strain evidence="4">I ESC-2004</strain>
    </source>
</reference>
<dbReference type="EMBL" id="KB309597">
    <property type="protein sequence ID" value="ELT93854.1"/>
    <property type="molecule type" value="Genomic_DNA"/>
</dbReference>
<gene>
    <name evidence="2" type="ORF">CAPTEDRAFT_195425</name>
</gene>
<evidence type="ECO:0000313" key="2">
    <source>
        <dbReference type="EMBL" id="ELT93854.1"/>
    </source>
</evidence>
<keyword evidence="4" id="KW-1185">Reference proteome</keyword>
<proteinExistence type="predicted"/>
<dbReference type="SUPFAM" id="SSF54001">
    <property type="entry name" value="Cysteine proteinases"/>
    <property type="match status" value="1"/>
</dbReference>
<evidence type="ECO:0000313" key="3">
    <source>
        <dbReference type="EnsemblMetazoa" id="CapteP195425"/>
    </source>
</evidence>
<dbReference type="EnsemblMetazoa" id="CapteT195425">
    <property type="protein sequence ID" value="CapteP195425"/>
    <property type="gene ID" value="CapteG195425"/>
</dbReference>
<feature type="region of interest" description="Disordered" evidence="1">
    <location>
        <begin position="1"/>
        <end position="32"/>
    </location>
</feature>
<evidence type="ECO:0000313" key="4">
    <source>
        <dbReference type="Proteomes" id="UP000014760"/>
    </source>
</evidence>
<dbReference type="InterPro" id="IPR038765">
    <property type="entry name" value="Papain-like_cys_pep_sf"/>
</dbReference>
<dbReference type="EMBL" id="AMQN01029521">
    <property type="status" value="NOT_ANNOTATED_CDS"/>
    <property type="molecule type" value="Genomic_DNA"/>
</dbReference>
<dbReference type="HOGENOM" id="CLU_734143_0_0_1"/>
<reference evidence="2 4" key="2">
    <citation type="journal article" date="2013" name="Nature">
        <title>Insights into bilaterian evolution from three spiralian genomes.</title>
        <authorList>
            <person name="Simakov O."/>
            <person name="Marletaz F."/>
            <person name="Cho S.J."/>
            <person name="Edsinger-Gonzales E."/>
            <person name="Havlak P."/>
            <person name="Hellsten U."/>
            <person name="Kuo D.H."/>
            <person name="Larsson T."/>
            <person name="Lv J."/>
            <person name="Arendt D."/>
            <person name="Savage R."/>
            <person name="Osoegawa K."/>
            <person name="de Jong P."/>
            <person name="Grimwood J."/>
            <person name="Chapman J.A."/>
            <person name="Shapiro H."/>
            <person name="Aerts A."/>
            <person name="Otillar R.P."/>
            <person name="Terry A.Y."/>
            <person name="Boore J.L."/>
            <person name="Grigoriev I.V."/>
            <person name="Lindberg D.R."/>
            <person name="Seaver E.C."/>
            <person name="Weisblat D.A."/>
            <person name="Putnam N.H."/>
            <person name="Rokhsar D.S."/>
        </authorList>
    </citation>
    <scope>NUCLEOTIDE SEQUENCE</scope>
    <source>
        <strain evidence="2 4">I ESC-2004</strain>
    </source>
</reference>
<reference evidence="3" key="3">
    <citation type="submission" date="2015-06" db="UniProtKB">
        <authorList>
            <consortium name="EnsemblMetazoa"/>
        </authorList>
    </citation>
    <scope>IDENTIFICATION</scope>
</reference>
<sequence length="377" mass="42067">MALTPSSPANTTRCRTRPPCPRPSGSSRNSNHRFDLQVGRWPAGFLPSFAMPGRRAVRRKIQLMKWDGASMQKTRITWVMLHEGEYSFPVAAGKMAETLDSGDQLTMVDSKMNPLVDSPATTSGSHDSMGFISANVFWSLQRSNSGAVPVGSFFLWPAMRTWPATRLLTWPSAGDVADMASVLRDVEAWVRTLQELTAPATASVVLPVAPSDVLMLVEAFSCLVCHENQDVKSILKTPSHTKVVNPTCKKVKFENTLHLSIQTMTAISEGISSNMLITANGKENIKRSQRIVGAYNLRGNHWVGVIICMRSFEIKYFDPISQSCLEGEALTKCWSFYFYLCMRYLFVKLNCDEQVHVYQDDITDKKALMENETCDCS</sequence>
<dbReference type="Proteomes" id="UP000014760">
    <property type="component" value="Unassembled WGS sequence"/>
</dbReference>